<feature type="region of interest" description="Disordered" evidence="7">
    <location>
        <begin position="536"/>
        <end position="682"/>
    </location>
</feature>
<accession>A0ABQ0DP88</accession>
<dbReference type="SMART" id="SM00220">
    <property type="entry name" value="S_TKc"/>
    <property type="match status" value="1"/>
</dbReference>
<dbReference type="PROSITE" id="PS50011">
    <property type="entry name" value="PROTEIN_KINASE_DOM"/>
    <property type="match status" value="1"/>
</dbReference>
<gene>
    <name evidence="9" type="ORF">ENUP19_0214G0017</name>
</gene>
<dbReference type="InterPro" id="IPR050494">
    <property type="entry name" value="Ser_Thr_dual-spec_kinase"/>
</dbReference>
<keyword evidence="1" id="KW-0723">Serine/threonine-protein kinase</keyword>
<dbReference type="EMBL" id="BAAFRS010000214">
    <property type="protein sequence ID" value="GAB1224670.1"/>
    <property type="molecule type" value="Genomic_DNA"/>
</dbReference>
<feature type="compositionally biased region" description="Low complexity" evidence="7">
    <location>
        <begin position="660"/>
        <end position="672"/>
    </location>
</feature>
<proteinExistence type="predicted"/>
<name>A0ABQ0DP88_9EUKA</name>
<dbReference type="PANTHER" id="PTHR24058:SF17">
    <property type="entry name" value="HOMEODOMAIN INTERACTING PROTEIN KINASE, ISOFORM D"/>
    <property type="match status" value="1"/>
</dbReference>
<dbReference type="PROSITE" id="PS00107">
    <property type="entry name" value="PROTEIN_KINASE_ATP"/>
    <property type="match status" value="1"/>
</dbReference>
<keyword evidence="4" id="KW-0418">Kinase</keyword>
<feature type="compositionally biased region" description="Low complexity" evidence="7">
    <location>
        <begin position="599"/>
        <end position="620"/>
    </location>
</feature>
<evidence type="ECO:0000256" key="2">
    <source>
        <dbReference type="ARBA" id="ARBA00022679"/>
    </source>
</evidence>
<evidence type="ECO:0000256" key="4">
    <source>
        <dbReference type="ARBA" id="ARBA00022777"/>
    </source>
</evidence>
<dbReference type="PANTHER" id="PTHR24058">
    <property type="entry name" value="DUAL SPECIFICITY PROTEIN KINASE"/>
    <property type="match status" value="1"/>
</dbReference>
<dbReference type="Pfam" id="PF00069">
    <property type="entry name" value="Pkinase"/>
    <property type="match status" value="1"/>
</dbReference>
<feature type="compositionally biased region" description="Polar residues" evidence="7">
    <location>
        <begin position="637"/>
        <end position="647"/>
    </location>
</feature>
<evidence type="ECO:0000256" key="7">
    <source>
        <dbReference type="SAM" id="MobiDB-lite"/>
    </source>
</evidence>
<evidence type="ECO:0000256" key="5">
    <source>
        <dbReference type="ARBA" id="ARBA00022840"/>
    </source>
</evidence>
<feature type="compositionally biased region" description="Basic residues" evidence="7">
    <location>
        <begin position="558"/>
        <end position="568"/>
    </location>
</feature>
<reference evidence="9 10" key="1">
    <citation type="journal article" date="2019" name="PLoS Negl. Trop. Dis.">
        <title>Whole genome sequencing of Entamoeba nuttalli reveals mammalian host-related molecular signatures and a novel octapeptide-repeat surface protein.</title>
        <authorList>
            <person name="Tanaka M."/>
            <person name="Makiuchi T."/>
            <person name="Komiyama T."/>
            <person name="Shiina T."/>
            <person name="Osaki K."/>
            <person name="Tachibana H."/>
        </authorList>
    </citation>
    <scope>NUCLEOTIDE SEQUENCE [LARGE SCALE GENOMIC DNA]</scope>
    <source>
        <strain evidence="9 10">P19-061405</strain>
    </source>
</reference>
<evidence type="ECO:0000313" key="9">
    <source>
        <dbReference type="EMBL" id="GAB1224670.1"/>
    </source>
</evidence>
<protein>
    <recommendedName>
        <fullName evidence="8">Protein kinase domain-containing protein</fullName>
    </recommendedName>
</protein>
<comment type="caution">
    <text evidence="9">The sequence shown here is derived from an EMBL/GenBank/DDBJ whole genome shotgun (WGS) entry which is preliminary data.</text>
</comment>
<feature type="binding site" evidence="6">
    <location>
        <position position="135"/>
    </location>
    <ligand>
        <name>ATP</name>
        <dbReference type="ChEBI" id="CHEBI:30616"/>
    </ligand>
</feature>
<dbReference type="Gene3D" id="3.30.200.20">
    <property type="entry name" value="Phosphorylase Kinase, domain 1"/>
    <property type="match status" value="1"/>
</dbReference>
<keyword evidence="3 6" id="KW-0547">Nucleotide-binding</keyword>
<dbReference type="InterPro" id="IPR011009">
    <property type="entry name" value="Kinase-like_dom_sf"/>
</dbReference>
<dbReference type="Gene3D" id="1.10.510.10">
    <property type="entry name" value="Transferase(Phosphotransferase) domain 1"/>
    <property type="match status" value="1"/>
</dbReference>
<dbReference type="SUPFAM" id="SSF56112">
    <property type="entry name" value="Protein kinase-like (PK-like)"/>
    <property type="match status" value="1"/>
</dbReference>
<keyword evidence="10" id="KW-1185">Reference proteome</keyword>
<evidence type="ECO:0000256" key="3">
    <source>
        <dbReference type="ARBA" id="ARBA00022741"/>
    </source>
</evidence>
<keyword evidence="5 6" id="KW-0067">ATP-binding</keyword>
<dbReference type="InterPro" id="IPR017441">
    <property type="entry name" value="Protein_kinase_ATP_BS"/>
</dbReference>
<feature type="domain" description="Protein kinase" evidence="8">
    <location>
        <begin position="106"/>
        <end position="432"/>
    </location>
</feature>
<evidence type="ECO:0000256" key="1">
    <source>
        <dbReference type="ARBA" id="ARBA00022527"/>
    </source>
</evidence>
<sequence>MALASIHSAFCPIDRTALFFSHTRRPFSILKAQTTRLISTYVHISPNFHCLDIPTVILTEPKIPMHNYGLDNSNYELIVRVGDILGTSTSFEGKEYSMNPNVITQYKVICKLGQGTFGQVFKCKDLQHDREVAIKILKNKKAYFRQGMLEITALLLLNKFYDTKKQIVEILDHFLYCNHLCIVTELLGSSLYELMKLNKKSGFSLPTIQTLNKQILECLVVCKQASIIHCDIKPENILLTGISSKLKLIDLGSCCFDNYSLYSYIQSRFYRAPEVCIGYRYNCAIDMWSFGCMVAEMFFGIPLFVANSELGLLRKQIKFLGMIPSEMLINGTKTEKYFNRYDHSDGTVEYFLKDDEEFEAEYCVELPEEKDYFKKKSLKELVYLHNIILDVSKIPVDPATLRLTLFDFLSKCLTYKPEDRLTPQEALAHPLFNAKLKSEKDIKKKVKVPKVPNLQLKTPKKRHNKKKEDRLQDLSYNSNRINTNSPLDYYKAFLKQLEQGHIPLITEESPFEEEMTPESLSLVFQKERMIPQTKIEKQCHTPRRIRAVSFDGQTNNKPIHRTRSKSRGHSGSLGTIESTESKSKKKSYKIPTLNKVSGDDSGSSMSSSSSSELSNSTGSSPRRRIFSVISPRKTESPQESPRSSTKLSFLIPSFMRKRSNSSSGGSSDNEGSIVESSKKFEK</sequence>
<evidence type="ECO:0000256" key="6">
    <source>
        <dbReference type="PROSITE-ProRule" id="PRU10141"/>
    </source>
</evidence>
<evidence type="ECO:0000313" key="10">
    <source>
        <dbReference type="Proteomes" id="UP001628156"/>
    </source>
</evidence>
<dbReference type="PROSITE" id="PS00108">
    <property type="entry name" value="PROTEIN_KINASE_ST"/>
    <property type="match status" value="1"/>
</dbReference>
<organism evidence="9 10">
    <name type="scientific">Entamoeba nuttalli</name>
    <dbReference type="NCBI Taxonomy" id="412467"/>
    <lineage>
        <taxon>Eukaryota</taxon>
        <taxon>Amoebozoa</taxon>
        <taxon>Evosea</taxon>
        <taxon>Archamoebae</taxon>
        <taxon>Mastigamoebida</taxon>
        <taxon>Entamoebidae</taxon>
        <taxon>Entamoeba</taxon>
    </lineage>
</organism>
<dbReference type="InterPro" id="IPR000719">
    <property type="entry name" value="Prot_kinase_dom"/>
</dbReference>
<keyword evidence="2" id="KW-0808">Transferase</keyword>
<evidence type="ECO:0000259" key="8">
    <source>
        <dbReference type="PROSITE" id="PS50011"/>
    </source>
</evidence>
<dbReference type="InterPro" id="IPR008271">
    <property type="entry name" value="Ser/Thr_kinase_AS"/>
</dbReference>
<dbReference type="Proteomes" id="UP001628156">
    <property type="component" value="Unassembled WGS sequence"/>
</dbReference>